<dbReference type="InParanoid" id="A2E3J5"/>
<sequence length="276" mass="32602">MADEDYKNSIEEPNDEKLQAIGPLNQYSELTHDEKVLEVLDFLINPRIQVDISVVQLTYIVLKYQHQIGSYKLIPLEYFEDFRFGSNFLTTLENFENKRLQQQNADQFKERCHLLLKIISILSLDSGFVSQQLLDLNFVKILANDFQEWVPFKQFLQILLHVSKQLISENSDNLGPFLNDIFDSDFKLSFVDILNEYLVKETDYYIIQIWDIFCDIVNQLDTYSNETEEERSLYFDHITAVLQNQNCTCYTAIITIWSSIFELSVISNWEYSSFFH</sequence>
<protein>
    <submittedName>
        <fullName evidence="1">Uncharacterized protein</fullName>
    </submittedName>
</protein>
<reference evidence="1" key="1">
    <citation type="submission" date="2006-10" db="EMBL/GenBank/DDBJ databases">
        <authorList>
            <person name="Amadeo P."/>
            <person name="Zhao Q."/>
            <person name="Wortman J."/>
            <person name="Fraser-Liggett C."/>
            <person name="Carlton J."/>
        </authorList>
    </citation>
    <scope>NUCLEOTIDE SEQUENCE</scope>
    <source>
        <strain evidence="1">G3</strain>
    </source>
</reference>
<gene>
    <name evidence="1" type="ORF">TVAG_400870</name>
</gene>
<dbReference type="Proteomes" id="UP000001542">
    <property type="component" value="Unassembled WGS sequence"/>
</dbReference>
<dbReference type="KEGG" id="tva:4770729"/>
<name>A2E3J5_TRIV3</name>
<evidence type="ECO:0000313" key="1">
    <source>
        <dbReference type="EMBL" id="EAY12761.1"/>
    </source>
</evidence>
<organism evidence="1 2">
    <name type="scientific">Trichomonas vaginalis (strain ATCC PRA-98 / G3)</name>
    <dbReference type="NCBI Taxonomy" id="412133"/>
    <lineage>
        <taxon>Eukaryota</taxon>
        <taxon>Metamonada</taxon>
        <taxon>Parabasalia</taxon>
        <taxon>Trichomonadida</taxon>
        <taxon>Trichomonadidae</taxon>
        <taxon>Trichomonas</taxon>
    </lineage>
</organism>
<dbReference type="VEuPathDB" id="TrichDB:TVAG_400870"/>
<evidence type="ECO:0000313" key="2">
    <source>
        <dbReference type="Proteomes" id="UP000001542"/>
    </source>
</evidence>
<dbReference type="RefSeq" id="XP_001324984.1">
    <property type="nucleotide sequence ID" value="XM_001324949.1"/>
</dbReference>
<accession>A2E3J5</accession>
<proteinExistence type="predicted"/>
<reference evidence="1" key="2">
    <citation type="journal article" date="2007" name="Science">
        <title>Draft genome sequence of the sexually transmitted pathogen Trichomonas vaginalis.</title>
        <authorList>
            <person name="Carlton J.M."/>
            <person name="Hirt R.P."/>
            <person name="Silva J.C."/>
            <person name="Delcher A.L."/>
            <person name="Schatz M."/>
            <person name="Zhao Q."/>
            <person name="Wortman J.R."/>
            <person name="Bidwell S.L."/>
            <person name="Alsmark U.C.M."/>
            <person name="Besteiro S."/>
            <person name="Sicheritz-Ponten T."/>
            <person name="Noel C.J."/>
            <person name="Dacks J.B."/>
            <person name="Foster P.G."/>
            <person name="Simillion C."/>
            <person name="Van de Peer Y."/>
            <person name="Miranda-Saavedra D."/>
            <person name="Barton G.J."/>
            <person name="Westrop G.D."/>
            <person name="Mueller S."/>
            <person name="Dessi D."/>
            <person name="Fiori P.L."/>
            <person name="Ren Q."/>
            <person name="Paulsen I."/>
            <person name="Zhang H."/>
            <person name="Bastida-Corcuera F.D."/>
            <person name="Simoes-Barbosa A."/>
            <person name="Brown M.T."/>
            <person name="Hayes R.D."/>
            <person name="Mukherjee M."/>
            <person name="Okumura C.Y."/>
            <person name="Schneider R."/>
            <person name="Smith A.J."/>
            <person name="Vanacova S."/>
            <person name="Villalvazo M."/>
            <person name="Haas B.J."/>
            <person name="Pertea M."/>
            <person name="Feldblyum T.V."/>
            <person name="Utterback T.R."/>
            <person name="Shu C.L."/>
            <person name="Osoegawa K."/>
            <person name="de Jong P.J."/>
            <person name="Hrdy I."/>
            <person name="Horvathova L."/>
            <person name="Zubacova Z."/>
            <person name="Dolezal P."/>
            <person name="Malik S.B."/>
            <person name="Logsdon J.M. Jr."/>
            <person name="Henze K."/>
            <person name="Gupta A."/>
            <person name="Wang C.C."/>
            <person name="Dunne R.L."/>
            <person name="Upcroft J.A."/>
            <person name="Upcroft P."/>
            <person name="White O."/>
            <person name="Salzberg S.L."/>
            <person name="Tang P."/>
            <person name="Chiu C.-H."/>
            <person name="Lee Y.-S."/>
            <person name="Embley T.M."/>
            <person name="Coombs G.H."/>
            <person name="Mottram J.C."/>
            <person name="Tachezy J."/>
            <person name="Fraser-Liggett C.M."/>
            <person name="Johnson P.J."/>
        </authorList>
    </citation>
    <scope>NUCLEOTIDE SEQUENCE [LARGE SCALE GENOMIC DNA]</scope>
    <source>
        <strain evidence="1">G3</strain>
    </source>
</reference>
<keyword evidence="2" id="KW-1185">Reference proteome</keyword>
<dbReference type="AlphaFoldDB" id="A2E3J5"/>
<dbReference type="EMBL" id="DS113296">
    <property type="protein sequence ID" value="EAY12761.1"/>
    <property type="molecule type" value="Genomic_DNA"/>
</dbReference>
<dbReference type="VEuPathDB" id="TrichDB:TVAGG3_0021250"/>